<dbReference type="EMBL" id="JAUEPN010000006">
    <property type="protein sequence ID" value="KAK3293195.1"/>
    <property type="molecule type" value="Genomic_DNA"/>
</dbReference>
<organism evidence="5 6">
    <name type="scientific">Chaetomium fimeti</name>
    <dbReference type="NCBI Taxonomy" id="1854472"/>
    <lineage>
        <taxon>Eukaryota</taxon>
        <taxon>Fungi</taxon>
        <taxon>Dikarya</taxon>
        <taxon>Ascomycota</taxon>
        <taxon>Pezizomycotina</taxon>
        <taxon>Sordariomycetes</taxon>
        <taxon>Sordariomycetidae</taxon>
        <taxon>Sordariales</taxon>
        <taxon>Chaetomiaceae</taxon>
        <taxon>Chaetomium</taxon>
    </lineage>
</organism>
<evidence type="ECO:0000259" key="4">
    <source>
        <dbReference type="Pfam" id="PF00144"/>
    </source>
</evidence>
<reference evidence="5" key="2">
    <citation type="submission" date="2023-06" db="EMBL/GenBank/DDBJ databases">
        <authorList>
            <consortium name="Lawrence Berkeley National Laboratory"/>
            <person name="Haridas S."/>
            <person name="Hensen N."/>
            <person name="Bonometti L."/>
            <person name="Westerberg I."/>
            <person name="Brannstrom I.O."/>
            <person name="Guillou S."/>
            <person name="Cros-Aarteil S."/>
            <person name="Calhoun S."/>
            <person name="Kuo A."/>
            <person name="Mondo S."/>
            <person name="Pangilinan J."/>
            <person name="Riley R."/>
            <person name="Labutti K."/>
            <person name="Andreopoulos B."/>
            <person name="Lipzen A."/>
            <person name="Chen C."/>
            <person name="Yanf M."/>
            <person name="Daum C."/>
            <person name="Ng V."/>
            <person name="Clum A."/>
            <person name="Steindorff A."/>
            <person name="Ohm R."/>
            <person name="Martin F."/>
            <person name="Silar P."/>
            <person name="Natvig D."/>
            <person name="Lalanne C."/>
            <person name="Gautier V."/>
            <person name="Ament-Velasquez S.L."/>
            <person name="Kruys A."/>
            <person name="Hutchinson M.I."/>
            <person name="Powell A.J."/>
            <person name="Barry K."/>
            <person name="Miller A.N."/>
            <person name="Grigoriev I.V."/>
            <person name="Debuchy R."/>
            <person name="Gladieux P."/>
            <person name="Thoren M.H."/>
            <person name="Johannesson H."/>
        </authorList>
    </citation>
    <scope>NUCLEOTIDE SEQUENCE</scope>
    <source>
        <strain evidence="5">CBS 168.71</strain>
    </source>
</reference>
<gene>
    <name evidence="5" type="ORF">B0H64DRAFT_465283</name>
</gene>
<evidence type="ECO:0000313" key="6">
    <source>
        <dbReference type="Proteomes" id="UP001278766"/>
    </source>
</evidence>
<name>A0AAE0LQ57_9PEZI</name>
<dbReference type="Proteomes" id="UP001278766">
    <property type="component" value="Unassembled WGS sequence"/>
</dbReference>
<proteinExistence type="inferred from homology"/>
<dbReference type="Gene3D" id="3.40.710.10">
    <property type="entry name" value="DD-peptidase/beta-lactamase superfamily"/>
    <property type="match status" value="1"/>
</dbReference>
<dbReference type="InterPro" id="IPR001466">
    <property type="entry name" value="Beta-lactam-related"/>
</dbReference>
<sequence>MAEKLDSILKSYVADGTATKDKLLGASFIVVGKDGPIYQGSAGRTRVDPSSPPFQTDSITWMASMTKLVTTACVMHLVSRGLVTLDEDLRPRVPELAALPILKGFADSDNTADSDDKDSEKKSRDGAPLLEPNTSPVTLRHLLTHTAGLGINPGDPDLQRWAAWAGVADHVGSCTLAGWSTPLKFAPGAGWYYSTGTDWAGQVLERVAGVRLGEYLGGVLGGGLGMEDTGFFRERVVGEGKKGRFVPIAERDAEGGGLTERAEMFPAEPQCESGGAGLYSSAADFGKVVQALLKGGLDGEGIMKREVVDEMFKPQLDETQRQWMRAILWAFGSGAELPEGMPVDYGIGGVINMEDVEGRRRKGSLMWSGMCNSRWWIDRETGIGAAMVVNVYPYNDPTALKMYDELERAVYAELVPKWQAST</sequence>
<accession>A0AAE0LQ57</accession>
<dbReference type="Pfam" id="PF00144">
    <property type="entry name" value="Beta-lactamase"/>
    <property type="match status" value="1"/>
</dbReference>
<keyword evidence="2" id="KW-0378">Hydrolase</keyword>
<dbReference type="AlphaFoldDB" id="A0AAE0LQ57"/>
<keyword evidence="6" id="KW-1185">Reference proteome</keyword>
<dbReference type="PANTHER" id="PTHR43283:SF17">
    <property type="entry name" value="(LOVD), PUTATIVE (AFU_ORTHOLOGUE AFUA_5G00920)-RELATED"/>
    <property type="match status" value="1"/>
</dbReference>
<evidence type="ECO:0000256" key="2">
    <source>
        <dbReference type="ARBA" id="ARBA00022801"/>
    </source>
</evidence>
<dbReference type="RefSeq" id="XP_062656709.1">
    <property type="nucleotide sequence ID" value="XM_062807664.1"/>
</dbReference>
<dbReference type="InterPro" id="IPR050789">
    <property type="entry name" value="Diverse_Enzym_Activities"/>
</dbReference>
<protein>
    <submittedName>
        <fullName evidence="5">Beta-lactamase/transpeptidase-like protein</fullName>
    </submittedName>
</protein>
<dbReference type="GeneID" id="87844612"/>
<comment type="caution">
    <text evidence="5">The sequence shown here is derived from an EMBL/GenBank/DDBJ whole genome shotgun (WGS) entry which is preliminary data.</text>
</comment>
<reference evidence="5" key="1">
    <citation type="journal article" date="2023" name="Mol. Phylogenet. Evol.">
        <title>Genome-scale phylogeny and comparative genomics of the fungal order Sordariales.</title>
        <authorList>
            <person name="Hensen N."/>
            <person name="Bonometti L."/>
            <person name="Westerberg I."/>
            <person name="Brannstrom I.O."/>
            <person name="Guillou S."/>
            <person name="Cros-Aarteil S."/>
            <person name="Calhoun S."/>
            <person name="Haridas S."/>
            <person name="Kuo A."/>
            <person name="Mondo S."/>
            <person name="Pangilinan J."/>
            <person name="Riley R."/>
            <person name="LaButti K."/>
            <person name="Andreopoulos B."/>
            <person name="Lipzen A."/>
            <person name="Chen C."/>
            <person name="Yan M."/>
            <person name="Daum C."/>
            <person name="Ng V."/>
            <person name="Clum A."/>
            <person name="Steindorff A."/>
            <person name="Ohm R.A."/>
            <person name="Martin F."/>
            <person name="Silar P."/>
            <person name="Natvig D.O."/>
            <person name="Lalanne C."/>
            <person name="Gautier V."/>
            <person name="Ament-Velasquez S.L."/>
            <person name="Kruys A."/>
            <person name="Hutchinson M.I."/>
            <person name="Powell A.J."/>
            <person name="Barry K."/>
            <person name="Miller A.N."/>
            <person name="Grigoriev I.V."/>
            <person name="Debuchy R."/>
            <person name="Gladieux P."/>
            <person name="Hiltunen Thoren M."/>
            <person name="Johannesson H."/>
        </authorList>
    </citation>
    <scope>NUCLEOTIDE SEQUENCE</scope>
    <source>
        <strain evidence="5">CBS 168.71</strain>
    </source>
</reference>
<evidence type="ECO:0000256" key="3">
    <source>
        <dbReference type="SAM" id="MobiDB-lite"/>
    </source>
</evidence>
<evidence type="ECO:0000313" key="5">
    <source>
        <dbReference type="EMBL" id="KAK3293195.1"/>
    </source>
</evidence>
<dbReference type="InterPro" id="IPR012338">
    <property type="entry name" value="Beta-lactam/transpept-like"/>
</dbReference>
<feature type="region of interest" description="Disordered" evidence="3">
    <location>
        <begin position="109"/>
        <end position="135"/>
    </location>
</feature>
<feature type="domain" description="Beta-lactamase-related" evidence="4">
    <location>
        <begin position="20"/>
        <end position="397"/>
    </location>
</feature>
<comment type="similarity">
    <text evidence="1">Belongs to the class-A beta-lactamase family.</text>
</comment>
<dbReference type="SUPFAM" id="SSF56601">
    <property type="entry name" value="beta-lactamase/transpeptidase-like"/>
    <property type="match status" value="1"/>
</dbReference>
<dbReference type="PANTHER" id="PTHR43283">
    <property type="entry name" value="BETA-LACTAMASE-RELATED"/>
    <property type="match status" value="1"/>
</dbReference>
<dbReference type="GO" id="GO:0016787">
    <property type="term" value="F:hydrolase activity"/>
    <property type="evidence" value="ECO:0007669"/>
    <property type="project" value="UniProtKB-KW"/>
</dbReference>
<evidence type="ECO:0000256" key="1">
    <source>
        <dbReference type="ARBA" id="ARBA00009009"/>
    </source>
</evidence>